<sequence>MAKSTLGKRLARLTSSGRGSGSTKDAVKQALPGNPEELHGPSPNPATNLLLADVALRTGTMIARRAVERQLLGAKYPTRKAAAILRGRSLTESALHSVLARMAVRSVPGAILVGGGLVAKTLYDRAKGRQSLGDGEAKLHEMAKDGSDKA</sequence>
<accession>A0A7W7NWQ2</accession>
<evidence type="ECO:0000313" key="2">
    <source>
        <dbReference type="EMBL" id="MBB4859581.1"/>
    </source>
</evidence>
<proteinExistence type="predicted"/>
<evidence type="ECO:0000256" key="1">
    <source>
        <dbReference type="SAM" id="MobiDB-lite"/>
    </source>
</evidence>
<reference evidence="2 3" key="1">
    <citation type="submission" date="2020-08" db="EMBL/GenBank/DDBJ databases">
        <title>Functional genomics of gut bacteria from endangered species of beetles.</title>
        <authorList>
            <person name="Carlos-Shanley C."/>
        </authorList>
    </citation>
    <scope>NUCLEOTIDE SEQUENCE [LARGE SCALE GENOMIC DNA]</scope>
    <source>
        <strain evidence="2 3">S00245</strain>
    </source>
</reference>
<dbReference type="AlphaFoldDB" id="A0A7W7NWQ2"/>
<protein>
    <submittedName>
        <fullName evidence="2">Uncharacterized protein</fullName>
    </submittedName>
</protein>
<evidence type="ECO:0000313" key="3">
    <source>
        <dbReference type="Proteomes" id="UP000555448"/>
    </source>
</evidence>
<organism evidence="2 3">
    <name type="scientific">Novosphingobium chloroacetimidivorans</name>
    <dbReference type="NCBI Taxonomy" id="1428314"/>
    <lineage>
        <taxon>Bacteria</taxon>
        <taxon>Pseudomonadati</taxon>
        <taxon>Pseudomonadota</taxon>
        <taxon>Alphaproteobacteria</taxon>
        <taxon>Sphingomonadales</taxon>
        <taxon>Sphingomonadaceae</taxon>
        <taxon>Novosphingobium</taxon>
    </lineage>
</organism>
<comment type="caution">
    <text evidence="2">The sequence shown here is derived from an EMBL/GenBank/DDBJ whole genome shotgun (WGS) entry which is preliminary data.</text>
</comment>
<gene>
    <name evidence="2" type="ORF">HNO88_002910</name>
</gene>
<name>A0A7W7NWQ2_9SPHN</name>
<dbReference type="EMBL" id="JACHLR010000012">
    <property type="protein sequence ID" value="MBB4859581.1"/>
    <property type="molecule type" value="Genomic_DNA"/>
</dbReference>
<feature type="region of interest" description="Disordered" evidence="1">
    <location>
        <begin position="1"/>
        <end position="45"/>
    </location>
</feature>
<dbReference type="Proteomes" id="UP000555448">
    <property type="component" value="Unassembled WGS sequence"/>
</dbReference>
<dbReference type="RefSeq" id="WP_184246716.1">
    <property type="nucleotide sequence ID" value="NZ_JACHLR010000012.1"/>
</dbReference>
<keyword evidence="3" id="KW-1185">Reference proteome</keyword>